<dbReference type="PANTHER" id="PTHR40980:SF4">
    <property type="entry name" value="TONB-DEPENDENT RECEPTOR-LIKE BETA-BARREL DOMAIN-CONTAINING PROTEIN"/>
    <property type="match status" value="1"/>
</dbReference>
<evidence type="ECO:0000256" key="4">
    <source>
        <dbReference type="RuleBase" id="RU003357"/>
    </source>
</evidence>
<evidence type="ECO:0000259" key="6">
    <source>
        <dbReference type="Pfam" id="PF07715"/>
    </source>
</evidence>
<dbReference type="InterPro" id="IPR012910">
    <property type="entry name" value="Plug_dom"/>
</dbReference>
<comment type="subcellular location">
    <subcellularLocation>
        <location evidence="1 4">Cell outer membrane</location>
    </subcellularLocation>
</comment>
<dbReference type="EMBL" id="JAVRHX010000005">
    <property type="protein sequence ID" value="MDT0596112.1"/>
    <property type="molecule type" value="Genomic_DNA"/>
</dbReference>
<dbReference type="SUPFAM" id="SSF56935">
    <property type="entry name" value="Porins"/>
    <property type="match status" value="1"/>
</dbReference>
<dbReference type="PANTHER" id="PTHR40980">
    <property type="entry name" value="PLUG DOMAIN-CONTAINING PROTEIN"/>
    <property type="match status" value="1"/>
</dbReference>
<keyword evidence="3" id="KW-0998">Cell outer membrane</keyword>
<dbReference type="Pfam" id="PF00593">
    <property type="entry name" value="TonB_dep_Rec_b-barrel"/>
    <property type="match status" value="1"/>
</dbReference>
<name>A0ABU2ZTZ1_9ALTE</name>
<organism evidence="7 8">
    <name type="scientific">Glaciecola petra</name>
    <dbReference type="NCBI Taxonomy" id="3075602"/>
    <lineage>
        <taxon>Bacteria</taxon>
        <taxon>Pseudomonadati</taxon>
        <taxon>Pseudomonadota</taxon>
        <taxon>Gammaproteobacteria</taxon>
        <taxon>Alteromonadales</taxon>
        <taxon>Alteromonadaceae</taxon>
        <taxon>Glaciecola</taxon>
    </lineage>
</organism>
<feature type="domain" description="TonB-dependent receptor-like beta-barrel" evidence="5">
    <location>
        <begin position="201"/>
        <end position="598"/>
    </location>
</feature>
<dbReference type="InterPro" id="IPR036942">
    <property type="entry name" value="Beta-barrel_TonB_sf"/>
</dbReference>
<feature type="domain" description="TonB-dependent receptor plug" evidence="6">
    <location>
        <begin position="20"/>
        <end position="104"/>
    </location>
</feature>
<keyword evidence="4" id="KW-0798">TonB box</keyword>
<evidence type="ECO:0000313" key="7">
    <source>
        <dbReference type="EMBL" id="MDT0596112.1"/>
    </source>
</evidence>
<dbReference type="Gene3D" id="2.40.170.20">
    <property type="entry name" value="TonB-dependent receptor, beta-barrel domain"/>
    <property type="match status" value="1"/>
</dbReference>
<gene>
    <name evidence="7" type="ORF">RM552_14760</name>
</gene>
<dbReference type="Pfam" id="PF07715">
    <property type="entry name" value="Plug"/>
    <property type="match status" value="1"/>
</dbReference>
<comment type="caution">
    <text evidence="7">The sequence shown here is derived from an EMBL/GenBank/DDBJ whole genome shotgun (WGS) entry which is preliminary data.</text>
</comment>
<dbReference type="Proteomes" id="UP001253545">
    <property type="component" value="Unassembled WGS sequence"/>
</dbReference>
<protein>
    <submittedName>
        <fullName evidence="7">TonB-dependent receptor</fullName>
    </submittedName>
</protein>
<keyword evidence="2 4" id="KW-0472">Membrane</keyword>
<dbReference type="Gene3D" id="2.170.130.10">
    <property type="entry name" value="TonB-dependent receptor, plug domain"/>
    <property type="match status" value="1"/>
</dbReference>
<sequence length="671" mass="77623">MKNSHLFAQIEEEQKLDTTVTYSEEYFAQYQVVTLIDMISLIPGGISILNSLDDNQQSRGLGATGAQILIDGKRMSGKANDMETRLARIQANQVLRIDLIRGNAEGLDIRSQGVLINVILKPSVNDSVSYLSEIRLTHNNQQNTSPEFLITASGQYGRFEYNISLNHDVFPRVTDFVEDRMDANRLLEETRLINTELLRKNNSITTNLQYNLENGDVFRINGLYSEVRSDEENLEDQFDVDTNNLLAQELLNVNRNDDTWEIGGDYETTLGDFGKFKTIFVVNKLSNNDIIIQDEIRNDEGRRLFTFAENSDEIEKIIRSNLSFDIFGEQNVELGFEAAFNQLDALQSFNNSSFESSDVQEDRYEIFATHSFDLNKSLHLQSAIIREASTVKQNFDGEQNERSFNFWKPRFELRYDMDQSNQFRFVADRSVSQLNLRNFIASRNTNDDTIDFGNPDIEPEKVWQYLIAYEHRLPDDAGTIEIELFKDKINDFITNTRLADGSSGIGNIGDASRLGLNFEASGKLSFIGLDNAQVTFTYQVRDTEMIDPFLNTQRSLNGIPKEAFLLDFRHDLPKWGIVYGFDVNKRTYRFSQNRTVTEVRTNIIDIDEAYIEYTLNPNTRLRFEIWRPFKDRENYDRTFYDGDIANDIVDRVEYRERKIRPTYSLMIQSTF</sequence>
<accession>A0ABU2ZTZ1</accession>
<proteinExistence type="inferred from homology"/>
<evidence type="ECO:0000313" key="8">
    <source>
        <dbReference type="Proteomes" id="UP001253545"/>
    </source>
</evidence>
<dbReference type="RefSeq" id="WP_311369638.1">
    <property type="nucleotide sequence ID" value="NZ_JAVRHX010000005.1"/>
</dbReference>
<keyword evidence="7" id="KW-0675">Receptor</keyword>
<evidence type="ECO:0000256" key="2">
    <source>
        <dbReference type="ARBA" id="ARBA00023136"/>
    </source>
</evidence>
<dbReference type="InterPro" id="IPR000531">
    <property type="entry name" value="Beta-barrel_TonB"/>
</dbReference>
<reference evidence="7 8" key="1">
    <citation type="submission" date="2023-09" db="EMBL/GenBank/DDBJ databases">
        <authorList>
            <person name="Rey-Velasco X."/>
        </authorList>
    </citation>
    <scope>NUCLEOTIDE SEQUENCE [LARGE SCALE GENOMIC DNA]</scope>
    <source>
        <strain evidence="7 8">P117</strain>
    </source>
</reference>
<evidence type="ECO:0000259" key="5">
    <source>
        <dbReference type="Pfam" id="PF00593"/>
    </source>
</evidence>
<keyword evidence="8" id="KW-1185">Reference proteome</keyword>
<comment type="similarity">
    <text evidence="4">Belongs to the TonB-dependent receptor family.</text>
</comment>
<evidence type="ECO:0000256" key="3">
    <source>
        <dbReference type="ARBA" id="ARBA00023237"/>
    </source>
</evidence>
<dbReference type="InterPro" id="IPR037066">
    <property type="entry name" value="Plug_dom_sf"/>
</dbReference>
<evidence type="ECO:0000256" key="1">
    <source>
        <dbReference type="ARBA" id="ARBA00004442"/>
    </source>
</evidence>